<sequence>SCNIPCSTSKYALLMEQQTRKYLYIVVDTNVFLSNINAIDLARETTFKSYDHSIIVVPWTVIRELDYIKDDNGKSKSTTLCVKARKAINYIHKLFSSKEPYIIGQTSEDVARNKVKFSVDCPDDEILQTCLQIRDLGKSVVLLSYDMNLCNKAMIYDIVTLGRNDPLEKIDYLNATTFINESISHFNNDTTSILISKEMYTLYGESWEKYVVIRPPWTTVTVLKCAVKHWIAAIKCRAQKAFQYFEMAYVYARDMCGMAAEVVGMPCSFQYNIPNPLPPIDYVKQIQPELAANVNKLLCSLSAVTEQVKSSCIDYRSLTNLHQTLITFLPESAPAAMKLIDIDLVPLDIYCCIKRKEDILTRGLRQLQELSTHFCRLASYKCT</sequence>
<dbReference type="InterPro" id="IPR052626">
    <property type="entry name" value="SWT1_Regulator"/>
</dbReference>
<dbReference type="GO" id="GO:0005634">
    <property type="term" value="C:nucleus"/>
    <property type="evidence" value="ECO:0007669"/>
    <property type="project" value="TreeGrafter"/>
</dbReference>
<dbReference type="AlphaFoldDB" id="A0A310SGP5"/>
<feature type="non-terminal residue" evidence="2">
    <location>
        <position position="383"/>
    </location>
</feature>
<gene>
    <name evidence="2" type="ORF">WN48_09980</name>
</gene>
<organism evidence="2 3">
    <name type="scientific">Eufriesea mexicana</name>
    <dbReference type="NCBI Taxonomy" id="516756"/>
    <lineage>
        <taxon>Eukaryota</taxon>
        <taxon>Metazoa</taxon>
        <taxon>Ecdysozoa</taxon>
        <taxon>Arthropoda</taxon>
        <taxon>Hexapoda</taxon>
        <taxon>Insecta</taxon>
        <taxon>Pterygota</taxon>
        <taxon>Neoptera</taxon>
        <taxon>Endopterygota</taxon>
        <taxon>Hymenoptera</taxon>
        <taxon>Apocrita</taxon>
        <taxon>Aculeata</taxon>
        <taxon>Apoidea</taxon>
        <taxon>Anthophila</taxon>
        <taxon>Apidae</taxon>
        <taxon>Eufriesea</taxon>
    </lineage>
</organism>
<keyword evidence="3" id="KW-1185">Reference proteome</keyword>
<name>A0A310SGP5_9HYME</name>
<dbReference type="InterPro" id="IPR029060">
    <property type="entry name" value="PIN-like_dom_sf"/>
</dbReference>
<dbReference type="Proteomes" id="UP000250275">
    <property type="component" value="Unassembled WGS sequence"/>
</dbReference>
<dbReference type="Pfam" id="PF13638">
    <property type="entry name" value="PIN_4"/>
    <property type="match status" value="1"/>
</dbReference>
<evidence type="ECO:0000313" key="2">
    <source>
        <dbReference type="EMBL" id="OAD53425.1"/>
    </source>
</evidence>
<evidence type="ECO:0000259" key="1">
    <source>
        <dbReference type="SMART" id="SM00670"/>
    </source>
</evidence>
<dbReference type="SUPFAM" id="SSF88723">
    <property type="entry name" value="PIN domain-like"/>
    <property type="match status" value="1"/>
</dbReference>
<dbReference type="PANTHER" id="PTHR16161">
    <property type="entry name" value="TRANSCRIPTIONAL PROTEIN SWT1"/>
    <property type="match status" value="1"/>
</dbReference>
<accession>A0A310SGP5</accession>
<feature type="domain" description="PIN" evidence="1">
    <location>
        <begin position="23"/>
        <end position="151"/>
    </location>
</feature>
<dbReference type="EMBL" id="KQ767283">
    <property type="protein sequence ID" value="OAD53425.1"/>
    <property type="molecule type" value="Genomic_DNA"/>
</dbReference>
<dbReference type="Gene3D" id="3.40.50.1010">
    <property type="entry name" value="5'-nuclease"/>
    <property type="match status" value="1"/>
</dbReference>
<dbReference type="PANTHER" id="PTHR16161:SF0">
    <property type="entry name" value="TRANSCRIPTIONAL PROTEIN SWT1"/>
    <property type="match status" value="1"/>
</dbReference>
<protein>
    <submittedName>
        <fullName evidence="2">Transcriptional protein SWT1</fullName>
    </submittedName>
</protein>
<feature type="non-terminal residue" evidence="2">
    <location>
        <position position="1"/>
    </location>
</feature>
<dbReference type="SMART" id="SM00670">
    <property type="entry name" value="PINc"/>
    <property type="match status" value="1"/>
</dbReference>
<proteinExistence type="predicted"/>
<dbReference type="OrthoDB" id="548295at2759"/>
<dbReference type="InterPro" id="IPR002716">
    <property type="entry name" value="PIN_dom"/>
</dbReference>
<evidence type="ECO:0000313" key="3">
    <source>
        <dbReference type="Proteomes" id="UP000250275"/>
    </source>
</evidence>
<dbReference type="CDD" id="cd18727">
    <property type="entry name" value="PIN_Swt1-like"/>
    <property type="match status" value="1"/>
</dbReference>
<reference evidence="2 3" key="1">
    <citation type="submission" date="2015-07" db="EMBL/GenBank/DDBJ databases">
        <title>The genome of Eufriesea mexicana.</title>
        <authorList>
            <person name="Pan H."/>
            <person name="Kapheim K."/>
        </authorList>
    </citation>
    <scope>NUCLEOTIDE SEQUENCE [LARGE SCALE GENOMIC DNA]</scope>
    <source>
        <strain evidence="2">0111107269</strain>
        <tissue evidence="2">Whole body</tissue>
    </source>
</reference>